<dbReference type="RefSeq" id="WP_207155197.1">
    <property type="nucleotide sequence ID" value="NZ_AP024484.1"/>
</dbReference>
<dbReference type="Pfam" id="PF08937">
    <property type="entry name" value="ThsB_TIR"/>
    <property type="match status" value="1"/>
</dbReference>
<evidence type="ECO:0000313" key="3">
    <source>
        <dbReference type="Proteomes" id="UP001319045"/>
    </source>
</evidence>
<gene>
    <name evidence="2" type="ORF">prwr041_09210</name>
</gene>
<reference evidence="2 3" key="1">
    <citation type="journal article" date="2022" name="Int. J. Syst. Evol. Microbiol.">
        <title>Prevotella herbatica sp. nov., a plant polysaccharide-decomposing anaerobic bacterium isolated from a methanogenic reactor.</title>
        <authorList>
            <person name="Uek A."/>
            <person name="Tonouchi A."/>
            <person name="Kaku N."/>
            <person name="Ueki K."/>
        </authorList>
    </citation>
    <scope>NUCLEOTIDE SEQUENCE [LARGE SCALE GENOMIC DNA]</scope>
    <source>
        <strain evidence="2 3">WR041</strain>
    </source>
</reference>
<dbReference type="Gene3D" id="3.40.50.11200">
    <property type="match status" value="1"/>
</dbReference>
<dbReference type="Proteomes" id="UP001319045">
    <property type="component" value="Chromosome"/>
</dbReference>
<dbReference type="InterPro" id="IPR015032">
    <property type="entry name" value="ThsB__TIR-like_domain"/>
</dbReference>
<feature type="domain" description="Thoeris protein ThsB TIR-like" evidence="1">
    <location>
        <begin position="6"/>
        <end position="97"/>
    </location>
</feature>
<proteinExistence type="predicted"/>
<sequence length="203" mass="23734">MAHKTFISYKYSEAQDLRDDIIKALGDDAQYYKGETSDSPDLKDTSTSNIKKNLCDMMFDTSVTIVIISPHMKESKWIDWEIEYCLKNITRKERTSHTNGVVGVIMKFNGGYDWFTNHFINCHGAFVINYRNDYLYPIIYKNHFNSDPPQWHCPSCKTYDWLNGSYIEYINEDDFLSNPQKYINNAYDKSENDASGYSITPTR</sequence>
<name>A0ABN6EGK2_9BACT</name>
<keyword evidence="3" id="KW-1185">Reference proteome</keyword>
<evidence type="ECO:0000313" key="2">
    <source>
        <dbReference type="EMBL" id="BCS85028.1"/>
    </source>
</evidence>
<dbReference type="EMBL" id="AP024484">
    <property type="protein sequence ID" value="BCS85028.1"/>
    <property type="molecule type" value="Genomic_DNA"/>
</dbReference>
<protein>
    <submittedName>
        <fullName evidence="2">TIR domain-containing protein</fullName>
    </submittedName>
</protein>
<accession>A0ABN6EGK2</accession>
<organism evidence="2 3">
    <name type="scientific">Prevotella herbatica</name>
    <dbReference type="NCBI Taxonomy" id="2801997"/>
    <lineage>
        <taxon>Bacteria</taxon>
        <taxon>Pseudomonadati</taxon>
        <taxon>Bacteroidota</taxon>
        <taxon>Bacteroidia</taxon>
        <taxon>Bacteroidales</taxon>
        <taxon>Prevotellaceae</taxon>
        <taxon>Prevotella</taxon>
    </lineage>
</organism>
<dbReference type="SUPFAM" id="SSF52200">
    <property type="entry name" value="Toll/Interleukin receptor TIR domain"/>
    <property type="match status" value="1"/>
</dbReference>
<evidence type="ECO:0000259" key="1">
    <source>
        <dbReference type="Pfam" id="PF08937"/>
    </source>
</evidence>
<dbReference type="InterPro" id="IPR035897">
    <property type="entry name" value="Toll_tir_struct_dom_sf"/>
</dbReference>